<dbReference type="InterPro" id="IPR051706">
    <property type="entry name" value="Glycosyltransferase_domain"/>
</dbReference>
<evidence type="ECO:0000313" key="1">
    <source>
        <dbReference type="EMBL" id="QOI90530.1"/>
    </source>
</evidence>
<dbReference type="Gene3D" id="3.90.550.20">
    <property type="match status" value="1"/>
</dbReference>
<dbReference type="InterPro" id="IPR029044">
    <property type="entry name" value="Nucleotide-diphossugar_trans"/>
</dbReference>
<organism evidence="1">
    <name type="scientific">Pyramimonas orientalis virus</name>
    <name type="common">PoV01</name>
    <dbReference type="NCBI Taxonomy" id="455367"/>
    <lineage>
        <taxon>Viruses</taxon>
        <taxon>Varidnaviria</taxon>
        <taxon>Bamfordvirae</taxon>
        <taxon>Nucleocytoviricota</taxon>
        <taxon>Megaviricetes</taxon>
        <taxon>Imitervirales</taxon>
        <taxon>Allomimiviridae</taxon>
        <taxon>Heliosvirus</taxon>
        <taxon>Heliosvirus raunefjordenense</taxon>
    </lineage>
</organism>
<dbReference type="SUPFAM" id="SSF53448">
    <property type="entry name" value="Nucleotide-diphospho-sugar transferases"/>
    <property type="match status" value="1"/>
</dbReference>
<dbReference type="InterPro" id="IPR008441">
    <property type="entry name" value="AfumC-like_glycosyl_Trfase"/>
</dbReference>
<sequence>MTTSLSLILSGVLLVVCAFTLIKYFDLPDLYSNQLVKPNIFIYWDKGWKNAPYICKQCLRSWKKHNDKDFNIVELDDNNLSKWIRDETVLTTIKKIQTHKSTTQASDLLRLNLLANNGGLWVDATILCTQPLRSYIHTIKNKYGYWFPFDIDSKLQTNNFIYCEKNNKLFQKVTNAINLHFKDMSIEDVSDKSFLYIVSLTYDEFNKQIDWNVIRNKQFETASNKNKQGSKQLANSANLLLQPYSPQLFNKLNSQKYLKLTTRHGVSEFTSFPKNSIIYHLFQYHST</sequence>
<dbReference type="Pfam" id="PF05704">
    <property type="entry name" value="Caps_synth"/>
    <property type="match status" value="1"/>
</dbReference>
<protein>
    <submittedName>
        <fullName evidence="1">Uncharacterized protein</fullName>
    </submittedName>
</protein>
<dbReference type="GO" id="GO:0000030">
    <property type="term" value="F:mannosyltransferase activity"/>
    <property type="evidence" value="ECO:0007669"/>
    <property type="project" value="TreeGrafter"/>
</dbReference>
<dbReference type="PANTHER" id="PTHR32385:SF15">
    <property type="entry name" value="INOSITOL PHOSPHOCERAMIDE MANNOSYLTRANSFERASE 1"/>
    <property type="match status" value="1"/>
</dbReference>
<name>A0A7L9AZ06_POV01</name>
<dbReference type="EMBL" id="MT663539">
    <property type="protein sequence ID" value="QOI90530.1"/>
    <property type="molecule type" value="Genomic_DNA"/>
</dbReference>
<proteinExistence type="predicted"/>
<dbReference type="GO" id="GO:0051999">
    <property type="term" value="P:mannosyl-inositol phosphorylceramide biosynthetic process"/>
    <property type="evidence" value="ECO:0007669"/>
    <property type="project" value="TreeGrafter"/>
</dbReference>
<dbReference type="PANTHER" id="PTHR32385">
    <property type="entry name" value="MANNOSYL PHOSPHORYLINOSITOL CERAMIDE SYNTHASE"/>
    <property type="match status" value="1"/>
</dbReference>
<dbReference type="GO" id="GO:0016020">
    <property type="term" value="C:membrane"/>
    <property type="evidence" value="ECO:0007669"/>
    <property type="project" value="GOC"/>
</dbReference>
<reference evidence="1" key="1">
    <citation type="submission" date="2020-06" db="EMBL/GenBank/DDBJ databases">
        <title>Lateral gene transfer of anion-conducting channel rhodopsins between green algae and giant viruses.</title>
        <authorList>
            <person name="Rozenberg A."/>
            <person name="Oppermann J."/>
            <person name="Wietek J."/>
            <person name="Fernandez Lahore R.G."/>
            <person name="Sandaa R.-A."/>
            <person name="Bratbak G."/>
            <person name="Hegemann P."/>
            <person name="Beja O."/>
        </authorList>
    </citation>
    <scope>NUCLEOTIDE SEQUENCE</scope>
    <source>
        <strain evidence="1">01B</strain>
    </source>
</reference>
<organismHost>
    <name type="scientific">Pyramimonas plurioculata</name>
    <dbReference type="NCBI Taxonomy" id="36893"/>
</organismHost>
<accession>A0A7L9AZ06</accession>
<gene>
    <name evidence="1" type="ORF">HWQ62_00395</name>
</gene>